<evidence type="ECO:0000313" key="2">
    <source>
        <dbReference type="EMBL" id="MFC5150448.1"/>
    </source>
</evidence>
<sequence length="1115" mass="119432">MTPPGDSAQGRRSVPRADFAPPPDRSGPPPPAATALVALVARLREAELGPTAEEMADALWLARYVPPAPPAVGPPPHLPGRTADGGGHPPPGGPEPGAPPAFPAPPAPRSRVGLYASARSAAAHGVLPDQAMHRVPVPAPAALPDAPALERSLRPLQRYRPPMRPVRRELDESATADHAADTGLVVPVLSTVRRREARIALVMDESSSNAVWADALEELRQVCERAGAFREIAVHRIRPDDPPPTQLGDPTGRQLTLVLSDCAGPMWRSGRMQRLLHTWASTAPVAVVQPLPQRMWGRTHLPAVPGLLRRREGPAGRLEFTPGRGTPVPRGIPVPVLALRRTSFESWTRLIAGATGQTLGAAAGIVFRRHRPATARPRHTRRAAPAERVRAFRRSASPAAAQLAVYLSAVPLTLPVMRLVQRAMLARSGPDVLAEVLLSGLLRREDPDPATAFDDDTAPSYAFLDGVREELLERLGAGSAALVLKHSSEYVESRYGRTVRNFPAMAAAFLTGSVDPHPTGPTGPDSHRLWPFAQVSAQVLRSLGGGNRPAAPPARLPSEGPAGLVARARACLAHFGEHGTVRDLDAAIRLLGSATQAERRTTERAGLYDELADALLRRWLVRPLPEDLPEALDAAQNAISGGPPRAHLTLARVLEALAEDVAGGRLSPKLVPEWAWMQAGEEPEPVAAVLLSAADAALAELTDAPPGSPGGLRESAATARIRVLRRLAVLGAPHALRGPAAPGDWFTQLMTTALGVVRLLVEASLPDPLADLRTDERHESALLVRGALHLELARHHRGEGPVRPAREDPAAARAHAERAGDDLYTGIDGIDWDAVDQRELCRAWLDYADAIEFADERPDDDTRLRILQALDQARRNVGDDEAAQAHILLRMARLLEQRYTATGSWSHRDSAIAAWTEALPLLPRADPGRTAVLTALGRQLTERGADKDTPADVHTAVRVLRAAIAATAAADPELPRRRALLGQAYIERFRAEGRVADLHEADWALGAAARAAADPELAGYAWWYRALASALLAARTAAPEPLRTALAHYRKAEEDGPEGLLAGAITAQWARAGRLERTAGPERALEEHRAVLALLDQARSPAGGLIRQEVARLES</sequence>
<name>A0ABW0ACX2_9ACTN</name>
<evidence type="ECO:0000256" key="1">
    <source>
        <dbReference type="SAM" id="MobiDB-lite"/>
    </source>
</evidence>
<accession>A0ABW0ACX2</accession>
<organism evidence="2 3">
    <name type="scientific">Streptomyces amakusaensis</name>
    <dbReference type="NCBI Taxonomy" id="67271"/>
    <lineage>
        <taxon>Bacteria</taxon>
        <taxon>Bacillati</taxon>
        <taxon>Actinomycetota</taxon>
        <taxon>Actinomycetes</taxon>
        <taxon>Kitasatosporales</taxon>
        <taxon>Streptomycetaceae</taxon>
        <taxon>Streptomyces</taxon>
    </lineage>
</organism>
<feature type="region of interest" description="Disordered" evidence="1">
    <location>
        <begin position="71"/>
        <end position="111"/>
    </location>
</feature>
<dbReference type="InterPro" id="IPR047738">
    <property type="entry name" value="SAV_2336-like_N"/>
</dbReference>
<comment type="caution">
    <text evidence="2">The sequence shown here is derived from an EMBL/GenBank/DDBJ whole genome shotgun (WGS) entry which is preliminary data.</text>
</comment>
<dbReference type="RefSeq" id="WP_344476582.1">
    <property type="nucleotide sequence ID" value="NZ_BAAASB010000007.1"/>
</dbReference>
<gene>
    <name evidence="2" type="ORF">ACFPRH_01710</name>
</gene>
<dbReference type="EMBL" id="JBHSKP010000001">
    <property type="protein sequence ID" value="MFC5150448.1"/>
    <property type="molecule type" value="Genomic_DNA"/>
</dbReference>
<proteinExistence type="predicted"/>
<feature type="compositionally biased region" description="Pro residues" evidence="1">
    <location>
        <begin position="88"/>
        <end position="108"/>
    </location>
</feature>
<evidence type="ECO:0000313" key="3">
    <source>
        <dbReference type="Proteomes" id="UP001596160"/>
    </source>
</evidence>
<dbReference type="NCBIfam" id="NF041121">
    <property type="entry name" value="SAV_2336_NTERM"/>
    <property type="match status" value="1"/>
</dbReference>
<reference evidence="3" key="1">
    <citation type="journal article" date="2019" name="Int. J. Syst. Evol. Microbiol.">
        <title>The Global Catalogue of Microorganisms (GCM) 10K type strain sequencing project: providing services to taxonomists for standard genome sequencing and annotation.</title>
        <authorList>
            <consortium name="The Broad Institute Genomics Platform"/>
            <consortium name="The Broad Institute Genome Sequencing Center for Infectious Disease"/>
            <person name="Wu L."/>
            <person name="Ma J."/>
        </authorList>
    </citation>
    <scope>NUCLEOTIDE SEQUENCE [LARGE SCALE GENOMIC DNA]</scope>
    <source>
        <strain evidence="3">PCU 266</strain>
    </source>
</reference>
<dbReference type="Proteomes" id="UP001596160">
    <property type="component" value="Unassembled WGS sequence"/>
</dbReference>
<protein>
    <submittedName>
        <fullName evidence="2">SAV_2336 N-terminal domain-related protein</fullName>
    </submittedName>
</protein>
<keyword evidence="3" id="KW-1185">Reference proteome</keyword>
<feature type="region of interest" description="Disordered" evidence="1">
    <location>
        <begin position="1"/>
        <end position="33"/>
    </location>
</feature>
<feature type="compositionally biased region" description="Pro residues" evidence="1">
    <location>
        <begin position="20"/>
        <end position="32"/>
    </location>
</feature>